<dbReference type="PANTHER" id="PTHR34266:SF2">
    <property type="entry name" value="THIAZOLE SYNTHASE"/>
    <property type="match status" value="1"/>
</dbReference>
<evidence type="ECO:0000256" key="1">
    <source>
        <dbReference type="ARBA" id="ARBA00002834"/>
    </source>
</evidence>
<comment type="pathway">
    <text evidence="2 8">Cofactor biosynthesis; thiamine diphosphate biosynthesis.</text>
</comment>
<dbReference type="SUPFAM" id="SSF110399">
    <property type="entry name" value="ThiG-like"/>
    <property type="match status" value="1"/>
</dbReference>
<feature type="domain" description="Thiazole synthase ThiG" evidence="9">
    <location>
        <begin position="4"/>
        <end position="249"/>
    </location>
</feature>
<evidence type="ECO:0000256" key="8">
    <source>
        <dbReference type="HAMAP-Rule" id="MF_00443"/>
    </source>
</evidence>
<comment type="subcellular location">
    <subcellularLocation>
        <location evidence="8">Cytoplasm</location>
    </subcellularLocation>
</comment>
<reference evidence="10 11" key="1">
    <citation type="submission" date="2015-09" db="EMBL/GenBank/DDBJ databases">
        <title>Draft Genome Sequence of Bradyrhizobium manausense Strain BR 3351T, a Novel Symbiotic Nitrogen-Fixing Alphaproteobacterium Isolated from Brazilian Amazon Rain Forest.</title>
        <authorList>
            <person name="De Araujo J.L."/>
            <person name="Zilli J.E."/>
        </authorList>
    </citation>
    <scope>NUCLEOTIDE SEQUENCE [LARGE SCALE GENOMIC DNA]</scope>
    <source>
        <strain evidence="10 11">BR3351</strain>
    </source>
</reference>
<keyword evidence="4 8" id="KW-0808">Transferase</keyword>
<evidence type="ECO:0000256" key="4">
    <source>
        <dbReference type="ARBA" id="ARBA00022679"/>
    </source>
</evidence>
<dbReference type="RefSeq" id="WP_057754257.1">
    <property type="nucleotide sequence ID" value="NZ_LJYG01000106.1"/>
</dbReference>
<evidence type="ECO:0000256" key="3">
    <source>
        <dbReference type="ARBA" id="ARBA00011960"/>
    </source>
</evidence>
<dbReference type="UniPathway" id="UPA00060"/>
<dbReference type="PANTHER" id="PTHR34266">
    <property type="entry name" value="THIAZOLE SYNTHASE"/>
    <property type="match status" value="1"/>
</dbReference>
<comment type="catalytic activity">
    <reaction evidence="7 8">
        <text>[ThiS sulfur-carrier protein]-C-terminal-Gly-aminoethanethioate + 2-iminoacetate + 1-deoxy-D-xylulose 5-phosphate = [ThiS sulfur-carrier protein]-C-terminal Gly-Gly + 2-[(2R,5Z)-2-carboxy-4-methylthiazol-5(2H)-ylidene]ethyl phosphate + 2 H2O + H(+)</text>
        <dbReference type="Rhea" id="RHEA:26297"/>
        <dbReference type="Rhea" id="RHEA-COMP:12909"/>
        <dbReference type="Rhea" id="RHEA-COMP:19908"/>
        <dbReference type="ChEBI" id="CHEBI:15377"/>
        <dbReference type="ChEBI" id="CHEBI:15378"/>
        <dbReference type="ChEBI" id="CHEBI:57792"/>
        <dbReference type="ChEBI" id="CHEBI:62899"/>
        <dbReference type="ChEBI" id="CHEBI:77846"/>
        <dbReference type="ChEBI" id="CHEBI:90778"/>
        <dbReference type="ChEBI" id="CHEBI:232372"/>
        <dbReference type="EC" id="2.8.1.10"/>
    </reaction>
</comment>
<evidence type="ECO:0000256" key="6">
    <source>
        <dbReference type="ARBA" id="ARBA00023270"/>
    </source>
</evidence>
<dbReference type="GO" id="GO:0005737">
    <property type="term" value="C:cytoplasm"/>
    <property type="evidence" value="ECO:0007669"/>
    <property type="project" value="UniProtKB-SubCell"/>
</dbReference>
<keyword evidence="6 8" id="KW-0704">Schiff base</keyword>
<dbReference type="STRING" id="989370.AOQ71_29510"/>
<accession>A0A0R3D9Q7</accession>
<dbReference type="CDD" id="cd04728">
    <property type="entry name" value="ThiG"/>
    <property type="match status" value="1"/>
</dbReference>
<feature type="binding site" evidence="8">
    <location>
        <position position="157"/>
    </location>
    <ligand>
        <name>1-deoxy-D-xylulose 5-phosphate</name>
        <dbReference type="ChEBI" id="CHEBI:57792"/>
    </ligand>
</feature>
<evidence type="ECO:0000256" key="2">
    <source>
        <dbReference type="ARBA" id="ARBA00004948"/>
    </source>
</evidence>
<dbReference type="EC" id="2.8.1.10" evidence="3 8"/>
<feature type="active site" description="Schiff-base intermediate with DXP" evidence="8">
    <location>
        <position position="96"/>
    </location>
</feature>
<comment type="similarity">
    <text evidence="8">Belongs to the ThiG family.</text>
</comment>
<evidence type="ECO:0000313" key="10">
    <source>
        <dbReference type="EMBL" id="KRQ04236.1"/>
    </source>
</evidence>
<dbReference type="Gene3D" id="3.20.20.70">
    <property type="entry name" value="Aldolase class I"/>
    <property type="match status" value="1"/>
</dbReference>
<name>A0A0R3D9Q7_9BRAD</name>
<evidence type="ECO:0000313" key="11">
    <source>
        <dbReference type="Proteomes" id="UP000051936"/>
    </source>
</evidence>
<proteinExistence type="inferred from homology"/>
<gene>
    <name evidence="8" type="primary">thiG</name>
    <name evidence="10" type="ORF">AOQ71_29510</name>
</gene>
<dbReference type="AlphaFoldDB" id="A0A0R3D9Q7"/>
<feature type="binding site" evidence="8">
    <location>
        <begin position="184"/>
        <end position="185"/>
    </location>
    <ligand>
        <name>1-deoxy-D-xylulose 5-phosphate</name>
        <dbReference type="ChEBI" id="CHEBI:57792"/>
    </ligand>
</feature>
<keyword evidence="5 8" id="KW-0784">Thiamine biosynthesis</keyword>
<dbReference type="OrthoDB" id="9805935at2"/>
<dbReference type="InterPro" id="IPR033983">
    <property type="entry name" value="Thiazole_synthase_ThiG"/>
</dbReference>
<dbReference type="Proteomes" id="UP000051936">
    <property type="component" value="Unassembled WGS sequence"/>
</dbReference>
<comment type="subunit">
    <text evidence="8">Homotetramer. Forms heterodimers with either ThiH or ThiS.</text>
</comment>
<feature type="binding site" evidence="8">
    <location>
        <begin position="206"/>
        <end position="207"/>
    </location>
    <ligand>
        <name>1-deoxy-D-xylulose 5-phosphate</name>
        <dbReference type="ChEBI" id="CHEBI:57792"/>
    </ligand>
</feature>
<comment type="function">
    <text evidence="1 8">Catalyzes the rearrangement of 1-deoxy-D-xylulose 5-phosphate (DXP) to produce the thiazole phosphate moiety of thiamine. Sulfur is provided by the thiocarboxylate moiety of the carrier protein ThiS. In vitro, sulfur can be provided by H(2)S.</text>
</comment>
<sequence length="260" mass="27603">MVTFYGKTFASRLLIGSALYPSPAIMQDAIRASGSNIVTVSLRRESAGGKTGESFWKLIRELDVAVLPNTAGCRTVREAVTTAKLARELFGTSWIKLEVIADNDTLQPDVVGLVEAATILIKDGFEVFPYCTEDLSVANRLVEAGCKVVMPWAAPIGSAKGIINRDALKLLRERLPDVTLVVDAGIGAPSHAAEALELGYDAVLLNTAIAKAADPVAMAKAFRLGIEAGRTAYEAGLMNARDFASPSTPVVGTPFWHAVS</sequence>
<comment type="caution">
    <text evidence="10">The sequence shown here is derived from an EMBL/GenBank/DDBJ whole genome shotgun (WGS) entry which is preliminary data.</text>
</comment>
<evidence type="ECO:0000256" key="5">
    <source>
        <dbReference type="ARBA" id="ARBA00022977"/>
    </source>
</evidence>
<keyword evidence="11" id="KW-1185">Reference proteome</keyword>
<dbReference type="Pfam" id="PF05690">
    <property type="entry name" value="ThiG"/>
    <property type="match status" value="1"/>
</dbReference>
<protein>
    <recommendedName>
        <fullName evidence="3 8">Thiazole synthase</fullName>
        <ecNumber evidence="3 8">2.8.1.10</ecNumber>
    </recommendedName>
</protein>
<dbReference type="GO" id="GO:0009229">
    <property type="term" value="P:thiamine diphosphate biosynthetic process"/>
    <property type="evidence" value="ECO:0007669"/>
    <property type="project" value="UniProtKB-UniRule"/>
</dbReference>
<keyword evidence="8" id="KW-0963">Cytoplasm</keyword>
<dbReference type="InterPro" id="IPR013785">
    <property type="entry name" value="Aldolase_TIM"/>
</dbReference>
<dbReference type="EMBL" id="LJYG01000106">
    <property type="protein sequence ID" value="KRQ04236.1"/>
    <property type="molecule type" value="Genomic_DNA"/>
</dbReference>
<evidence type="ECO:0000259" key="9">
    <source>
        <dbReference type="Pfam" id="PF05690"/>
    </source>
</evidence>
<organism evidence="10 11">
    <name type="scientific">Bradyrhizobium manausense</name>
    <dbReference type="NCBI Taxonomy" id="989370"/>
    <lineage>
        <taxon>Bacteria</taxon>
        <taxon>Pseudomonadati</taxon>
        <taxon>Pseudomonadota</taxon>
        <taxon>Alphaproteobacteria</taxon>
        <taxon>Hyphomicrobiales</taxon>
        <taxon>Nitrobacteraceae</taxon>
        <taxon>Bradyrhizobium</taxon>
    </lineage>
</organism>
<dbReference type="GO" id="GO:1990107">
    <property type="term" value="F:thiazole synthase activity"/>
    <property type="evidence" value="ECO:0007669"/>
    <property type="project" value="UniProtKB-EC"/>
</dbReference>
<evidence type="ECO:0000256" key="7">
    <source>
        <dbReference type="ARBA" id="ARBA00049897"/>
    </source>
</evidence>
<dbReference type="InterPro" id="IPR008867">
    <property type="entry name" value="ThiG"/>
</dbReference>
<dbReference type="HAMAP" id="MF_00443">
    <property type="entry name" value="ThiG"/>
    <property type="match status" value="1"/>
</dbReference>